<reference evidence="2" key="1">
    <citation type="journal article" date="2017" name="Nat. Microbiol.">
        <title>Global analysis of biosynthetic gene clusters reveals vast potential of secondary metabolite production in Penicillium species.</title>
        <authorList>
            <person name="Nielsen J.C."/>
            <person name="Grijseels S."/>
            <person name="Prigent S."/>
            <person name="Ji B."/>
            <person name="Dainat J."/>
            <person name="Nielsen K.F."/>
            <person name="Frisvad J.C."/>
            <person name="Workman M."/>
            <person name="Nielsen J."/>
        </authorList>
    </citation>
    <scope>NUCLEOTIDE SEQUENCE [LARGE SCALE GENOMIC DNA]</scope>
    <source>
        <strain evidence="2">IBT 4502</strain>
    </source>
</reference>
<evidence type="ECO:0000313" key="1">
    <source>
        <dbReference type="EMBL" id="OQD71003.1"/>
    </source>
</evidence>
<accession>A0A1V6P219</accession>
<evidence type="ECO:0000313" key="2">
    <source>
        <dbReference type="Proteomes" id="UP000191408"/>
    </source>
</evidence>
<dbReference type="AlphaFoldDB" id="A0A1V6P219"/>
<proteinExistence type="predicted"/>
<dbReference type="Proteomes" id="UP000191408">
    <property type="component" value="Unassembled WGS sequence"/>
</dbReference>
<comment type="caution">
    <text evidence="1">The sequence shown here is derived from an EMBL/GenBank/DDBJ whole genome shotgun (WGS) entry which is preliminary data.</text>
</comment>
<name>A0A1V6P219_PENPO</name>
<dbReference type="EMBL" id="MDYM01000001">
    <property type="protein sequence ID" value="OQD71003.1"/>
    <property type="molecule type" value="Genomic_DNA"/>
</dbReference>
<protein>
    <submittedName>
        <fullName evidence="1">Uncharacterized protein</fullName>
    </submittedName>
</protein>
<sequence length="148" mass="16147">MLSATSFAEPKLSELVPMLTGESKFASWSTALNPLPRTLPFQSRFVSLASHPNFTSDPVFYDANAIYQPGNASSKLGKGNASAKPKHFYTFYQRKTAHTSEEYFQNPANANANANNNNTNATKSANVVNAPALTSNSNPIVHYNLFNN</sequence>
<organism evidence="1 2">
    <name type="scientific">Penicillium polonicum</name>
    <dbReference type="NCBI Taxonomy" id="60169"/>
    <lineage>
        <taxon>Eukaryota</taxon>
        <taxon>Fungi</taxon>
        <taxon>Dikarya</taxon>
        <taxon>Ascomycota</taxon>
        <taxon>Pezizomycotina</taxon>
        <taxon>Eurotiomycetes</taxon>
        <taxon>Eurotiomycetidae</taxon>
        <taxon>Eurotiales</taxon>
        <taxon>Aspergillaceae</taxon>
        <taxon>Penicillium</taxon>
    </lineage>
</organism>
<gene>
    <name evidence="1" type="ORF">PENPOL_c001G01739</name>
</gene>
<keyword evidence="2" id="KW-1185">Reference proteome</keyword>